<sequence>MVQVLRWYLSSYHAGRKSSVAKKPYNPVLGEVFQCYWDVTPSSGSQNSAAANQSKERNAPLVDDGPVPWCDQNQLTFVAEQVSHHPPTNFRFFWNFSLYAFSAFYAEHYAKRISFCAHVWTKSKFLGLSIGVHNIGQGCVSVLDYGEEYILTFPNGYGRSILRVPWIELGGTVTITCARTGYYATIEFHTKPFYGGKRHRITAEAFYAPPDPSFPGGGPISTSNASGKSFLTVTGEWNGLMEAKWADGVSYAYLFVFKINVFRCYLVKLLHDDIIMRNTW</sequence>
<dbReference type="Pfam" id="PF01237">
    <property type="entry name" value="Oxysterol_BP"/>
    <property type="match status" value="1"/>
</dbReference>
<dbReference type="EMBL" id="KZ308864">
    <property type="protein sequence ID" value="KAG8235009.1"/>
    <property type="molecule type" value="Genomic_DNA"/>
</dbReference>
<comment type="caution">
    <text evidence="1">The sequence shown here is derived from an EMBL/GenBank/DDBJ whole genome shotgun (WGS) entry which is preliminary data.</text>
</comment>
<evidence type="ECO:0000313" key="2">
    <source>
        <dbReference type="Proteomes" id="UP000792457"/>
    </source>
</evidence>
<dbReference type="AlphaFoldDB" id="A0A8K0P8X3"/>
<dbReference type="PANTHER" id="PTHR10972:SF200">
    <property type="entry name" value="OXYSTEROL-BINDING PROTEIN-RELATED PROTEIN 9"/>
    <property type="match status" value="1"/>
</dbReference>
<dbReference type="SUPFAM" id="SSF144000">
    <property type="entry name" value="Oxysterol-binding protein-like"/>
    <property type="match status" value="1"/>
</dbReference>
<dbReference type="GO" id="GO:0016020">
    <property type="term" value="C:membrane"/>
    <property type="evidence" value="ECO:0007669"/>
    <property type="project" value="TreeGrafter"/>
</dbReference>
<reference evidence="1" key="2">
    <citation type="submission" date="2017-10" db="EMBL/GenBank/DDBJ databases">
        <title>Ladona fulva Genome sequencing and assembly.</title>
        <authorList>
            <person name="Murali S."/>
            <person name="Richards S."/>
            <person name="Bandaranaike D."/>
            <person name="Bellair M."/>
            <person name="Blankenburg K."/>
            <person name="Chao H."/>
            <person name="Dinh H."/>
            <person name="Doddapaneni H."/>
            <person name="Dugan-Rocha S."/>
            <person name="Elkadiri S."/>
            <person name="Gnanaolivu R."/>
            <person name="Hernandez B."/>
            <person name="Skinner E."/>
            <person name="Javaid M."/>
            <person name="Lee S."/>
            <person name="Li M."/>
            <person name="Ming W."/>
            <person name="Munidasa M."/>
            <person name="Muniz J."/>
            <person name="Nguyen L."/>
            <person name="Hughes D."/>
            <person name="Osuji N."/>
            <person name="Pu L.-L."/>
            <person name="Puazo M."/>
            <person name="Qu C."/>
            <person name="Quiroz J."/>
            <person name="Raj R."/>
            <person name="Weissenberger G."/>
            <person name="Xin Y."/>
            <person name="Zou X."/>
            <person name="Han Y."/>
            <person name="Worley K."/>
            <person name="Muzny D."/>
            <person name="Gibbs R."/>
        </authorList>
    </citation>
    <scope>NUCLEOTIDE SEQUENCE</scope>
    <source>
        <strain evidence="1">Sampled in the wild</strain>
    </source>
</reference>
<dbReference type="OrthoDB" id="14833at2759"/>
<dbReference type="PANTHER" id="PTHR10972">
    <property type="entry name" value="OXYSTEROL-BINDING PROTEIN-RELATED"/>
    <property type="match status" value="1"/>
</dbReference>
<reference evidence="1" key="1">
    <citation type="submission" date="2013-04" db="EMBL/GenBank/DDBJ databases">
        <authorList>
            <person name="Qu J."/>
            <person name="Murali S.C."/>
            <person name="Bandaranaike D."/>
            <person name="Bellair M."/>
            <person name="Blankenburg K."/>
            <person name="Chao H."/>
            <person name="Dinh H."/>
            <person name="Doddapaneni H."/>
            <person name="Downs B."/>
            <person name="Dugan-Rocha S."/>
            <person name="Elkadiri S."/>
            <person name="Gnanaolivu R.D."/>
            <person name="Hernandez B."/>
            <person name="Javaid M."/>
            <person name="Jayaseelan J.C."/>
            <person name="Lee S."/>
            <person name="Li M."/>
            <person name="Ming W."/>
            <person name="Munidasa M."/>
            <person name="Muniz J."/>
            <person name="Nguyen L."/>
            <person name="Ongeri F."/>
            <person name="Osuji N."/>
            <person name="Pu L.-L."/>
            <person name="Puazo M."/>
            <person name="Qu C."/>
            <person name="Quiroz J."/>
            <person name="Raj R."/>
            <person name="Weissenberger G."/>
            <person name="Xin Y."/>
            <person name="Zou X."/>
            <person name="Han Y."/>
            <person name="Richards S."/>
            <person name="Worley K."/>
            <person name="Muzny D."/>
            <person name="Gibbs R."/>
        </authorList>
    </citation>
    <scope>NUCLEOTIDE SEQUENCE</scope>
    <source>
        <strain evidence="1">Sampled in the wild</strain>
    </source>
</reference>
<dbReference type="FunFam" id="2.40.160.120:FF:000014">
    <property type="entry name" value="Oxysterol-binding protein"/>
    <property type="match status" value="1"/>
</dbReference>
<accession>A0A8K0P8X3</accession>
<dbReference type="GO" id="GO:0005829">
    <property type="term" value="C:cytosol"/>
    <property type="evidence" value="ECO:0007669"/>
    <property type="project" value="TreeGrafter"/>
</dbReference>
<proteinExistence type="predicted"/>
<dbReference type="InterPro" id="IPR037239">
    <property type="entry name" value="OSBP_sf"/>
</dbReference>
<protein>
    <recommendedName>
        <fullName evidence="3">Oxysterol-binding protein</fullName>
    </recommendedName>
</protein>
<dbReference type="Proteomes" id="UP000792457">
    <property type="component" value="Unassembled WGS sequence"/>
</dbReference>
<dbReference type="InterPro" id="IPR000648">
    <property type="entry name" value="Oxysterol-bd"/>
</dbReference>
<organism evidence="1 2">
    <name type="scientific">Ladona fulva</name>
    <name type="common">Scarce chaser dragonfly</name>
    <name type="synonym">Libellula fulva</name>
    <dbReference type="NCBI Taxonomy" id="123851"/>
    <lineage>
        <taxon>Eukaryota</taxon>
        <taxon>Metazoa</taxon>
        <taxon>Ecdysozoa</taxon>
        <taxon>Arthropoda</taxon>
        <taxon>Hexapoda</taxon>
        <taxon>Insecta</taxon>
        <taxon>Pterygota</taxon>
        <taxon>Palaeoptera</taxon>
        <taxon>Odonata</taxon>
        <taxon>Epiprocta</taxon>
        <taxon>Anisoptera</taxon>
        <taxon>Libelluloidea</taxon>
        <taxon>Libellulidae</taxon>
        <taxon>Ladona</taxon>
    </lineage>
</organism>
<dbReference type="GO" id="GO:0005794">
    <property type="term" value="C:Golgi apparatus"/>
    <property type="evidence" value="ECO:0007669"/>
    <property type="project" value="TreeGrafter"/>
</dbReference>
<dbReference type="Gene3D" id="1.10.287.2720">
    <property type="match status" value="1"/>
</dbReference>
<name>A0A8K0P8X3_LADFU</name>
<dbReference type="GO" id="GO:0032934">
    <property type="term" value="F:sterol binding"/>
    <property type="evidence" value="ECO:0007669"/>
    <property type="project" value="TreeGrafter"/>
</dbReference>
<evidence type="ECO:0000313" key="1">
    <source>
        <dbReference type="EMBL" id="KAG8235009.1"/>
    </source>
</evidence>
<gene>
    <name evidence="1" type="ORF">J437_LFUL015425</name>
</gene>
<evidence type="ECO:0008006" key="3">
    <source>
        <dbReference type="Google" id="ProtNLM"/>
    </source>
</evidence>
<keyword evidence="2" id="KW-1185">Reference proteome</keyword>
<dbReference type="Gene3D" id="2.40.160.120">
    <property type="match status" value="1"/>
</dbReference>